<protein>
    <submittedName>
        <fullName evidence="1">Uncharacterized protein</fullName>
    </submittedName>
</protein>
<sequence>MKANKKTIYYESNPYLIKNQKLRKKYVYESYRALLKTAIFYAIKKEI</sequence>
<reference evidence="1 2" key="1">
    <citation type="submission" date="2019-03" db="EMBL/GenBank/DDBJ databases">
        <title>Single cell metagenomics reveals metabolic interactions within the superorganism composed of flagellate Streblomastix strix and complex community of Bacteroidetes bacteria on its surface.</title>
        <authorList>
            <person name="Treitli S.C."/>
            <person name="Kolisko M."/>
            <person name="Husnik F."/>
            <person name="Keeling P."/>
            <person name="Hampl V."/>
        </authorList>
    </citation>
    <scope>NUCLEOTIDE SEQUENCE [LARGE SCALE GENOMIC DNA]</scope>
    <source>
        <strain evidence="1">St1</strain>
    </source>
</reference>
<name>A0A5M8NU46_9BACT</name>
<gene>
    <name evidence="1" type="ORF">EZS26_003251</name>
</gene>
<dbReference type="Proteomes" id="UP000324575">
    <property type="component" value="Unassembled WGS sequence"/>
</dbReference>
<accession>A0A5M8NU46</accession>
<evidence type="ECO:0000313" key="2">
    <source>
        <dbReference type="Proteomes" id="UP000324575"/>
    </source>
</evidence>
<comment type="caution">
    <text evidence="1">The sequence shown here is derived from an EMBL/GenBank/DDBJ whole genome shotgun (WGS) entry which is preliminary data.</text>
</comment>
<evidence type="ECO:0000313" key="1">
    <source>
        <dbReference type="EMBL" id="KAA6300591.1"/>
    </source>
</evidence>
<dbReference type="AlphaFoldDB" id="A0A5M8NU46"/>
<proteinExistence type="predicted"/>
<dbReference type="EMBL" id="SNRX01000064">
    <property type="protein sequence ID" value="KAA6300591.1"/>
    <property type="molecule type" value="Genomic_DNA"/>
</dbReference>
<organism evidence="1 2">
    <name type="scientific">Candidatus Ordinivivax streblomastigis</name>
    <dbReference type="NCBI Taxonomy" id="2540710"/>
    <lineage>
        <taxon>Bacteria</taxon>
        <taxon>Pseudomonadati</taxon>
        <taxon>Bacteroidota</taxon>
        <taxon>Bacteroidia</taxon>
        <taxon>Bacteroidales</taxon>
        <taxon>Candidatus Ordinivivax</taxon>
    </lineage>
</organism>